<accession>A0A2S8FW62</accession>
<evidence type="ECO:0000313" key="5">
    <source>
        <dbReference type="EMBL" id="PQO36417.1"/>
    </source>
</evidence>
<gene>
    <name evidence="5" type="ORF">C5Y83_09525</name>
</gene>
<dbReference type="GO" id="GO:0016887">
    <property type="term" value="F:ATP hydrolysis activity"/>
    <property type="evidence" value="ECO:0007669"/>
    <property type="project" value="InterPro"/>
</dbReference>
<evidence type="ECO:0000259" key="4">
    <source>
        <dbReference type="PROSITE" id="PS50893"/>
    </source>
</evidence>
<proteinExistence type="predicted"/>
<dbReference type="PANTHER" id="PTHR42788:SF13">
    <property type="entry name" value="ALIPHATIC SULFONATES IMPORT ATP-BINDING PROTEIN SSUB"/>
    <property type="match status" value="1"/>
</dbReference>
<evidence type="ECO:0000313" key="6">
    <source>
        <dbReference type="Proteomes" id="UP000238322"/>
    </source>
</evidence>
<reference evidence="5 6" key="1">
    <citation type="submission" date="2018-02" db="EMBL/GenBank/DDBJ databases">
        <title>Comparative genomes isolates from brazilian mangrove.</title>
        <authorList>
            <person name="Araujo J.E."/>
            <person name="Taketani R.G."/>
            <person name="Silva M.C.P."/>
            <person name="Loureco M.V."/>
            <person name="Andreote F.D."/>
        </authorList>
    </citation>
    <scope>NUCLEOTIDE SEQUENCE [LARGE SCALE GENOMIC DNA]</scope>
    <source>
        <strain evidence="5 6">Hex-1 MGV</strain>
    </source>
</reference>
<organism evidence="5 6">
    <name type="scientific">Blastopirellula marina</name>
    <dbReference type="NCBI Taxonomy" id="124"/>
    <lineage>
        <taxon>Bacteria</taxon>
        <taxon>Pseudomonadati</taxon>
        <taxon>Planctomycetota</taxon>
        <taxon>Planctomycetia</taxon>
        <taxon>Pirellulales</taxon>
        <taxon>Pirellulaceae</taxon>
        <taxon>Blastopirellula</taxon>
    </lineage>
</organism>
<dbReference type="SUPFAM" id="SSF52540">
    <property type="entry name" value="P-loop containing nucleoside triphosphate hydrolases"/>
    <property type="match status" value="1"/>
</dbReference>
<dbReference type="PROSITE" id="PS50893">
    <property type="entry name" value="ABC_TRANSPORTER_2"/>
    <property type="match status" value="1"/>
</dbReference>
<evidence type="ECO:0000256" key="1">
    <source>
        <dbReference type="ARBA" id="ARBA00022448"/>
    </source>
</evidence>
<dbReference type="AlphaFoldDB" id="A0A2S8FW62"/>
<sequence>MEFHQIEKRFSPEALVLTVEKLQIAAGEFVSLVGPSGCGKSTLLRLVANLDSPTHGELRLDDGVDIERAFVFQDANLIPWRTTWQNVQLPLELRRHLTQEDREAISDALRLVGLREEDFQKYPRMLSGGMRMRVSLARALVTDPHILLLDEPFAALDDLLRNQLNEQLLDIWQRQKWTGLFVTHNVPEAVFLSQRILVMHARPGRIVADLKVPFDFPRTSDLRSDPEFARFCGEVVGHLAGVAHA</sequence>
<dbReference type="InterPro" id="IPR003593">
    <property type="entry name" value="AAA+_ATPase"/>
</dbReference>
<evidence type="ECO:0000256" key="2">
    <source>
        <dbReference type="ARBA" id="ARBA00022741"/>
    </source>
</evidence>
<dbReference type="OrthoDB" id="2151853at2"/>
<dbReference type="Pfam" id="PF00005">
    <property type="entry name" value="ABC_tran"/>
    <property type="match status" value="1"/>
</dbReference>
<dbReference type="InterPro" id="IPR003439">
    <property type="entry name" value="ABC_transporter-like_ATP-bd"/>
</dbReference>
<feature type="domain" description="ABC transporter" evidence="4">
    <location>
        <begin position="1"/>
        <end position="226"/>
    </location>
</feature>
<dbReference type="PROSITE" id="PS00211">
    <property type="entry name" value="ABC_TRANSPORTER_1"/>
    <property type="match status" value="1"/>
</dbReference>
<dbReference type="CDD" id="cd03293">
    <property type="entry name" value="ABC_NrtD_SsuB_transporters"/>
    <property type="match status" value="1"/>
</dbReference>
<keyword evidence="1" id="KW-0813">Transport</keyword>
<keyword evidence="3 5" id="KW-0067">ATP-binding</keyword>
<keyword evidence="2" id="KW-0547">Nucleotide-binding</keyword>
<dbReference type="EMBL" id="PUHY01000006">
    <property type="protein sequence ID" value="PQO36417.1"/>
    <property type="molecule type" value="Genomic_DNA"/>
</dbReference>
<dbReference type="GO" id="GO:0005524">
    <property type="term" value="F:ATP binding"/>
    <property type="evidence" value="ECO:0007669"/>
    <property type="project" value="UniProtKB-KW"/>
</dbReference>
<comment type="caution">
    <text evidence="5">The sequence shown here is derived from an EMBL/GenBank/DDBJ whole genome shotgun (WGS) entry which is preliminary data.</text>
</comment>
<dbReference type="InterPro" id="IPR017871">
    <property type="entry name" value="ABC_transporter-like_CS"/>
</dbReference>
<evidence type="ECO:0000256" key="3">
    <source>
        <dbReference type="ARBA" id="ARBA00022840"/>
    </source>
</evidence>
<dbReference type="PANTHER" id="PTHR42788">
    <property type="entry name" value="TAURINE IMPORT ATP-BINDING PROTEIN-RELATED"/>
    <property type="match status" value="1"/>
</dbReference>
<dbReference type="SMART" id="SM00382">
    <property type="entry name" value="AAA"/>
    <property type="match status" value="1"/>
</dbReference>
<name>A0A2S8FW62_9BACT</name>
<protein>
    <submittedName>
        <fullName evidence="5">Nitrate/sulfonate/bicarbonate ABC transporter ATP-binding protein</fullName>
    </submittedName>
</protein>
<dbReference type="Gene3D" id="3.40.50.300">
    <property type="entry name" value="P-loop containing nucleotide triphosphate hydrolases"/>
    <property type="match status" value="1"/>
</dbReference>
<dbReference type="Proteomes" id="UP000238322">
    <property type="component" value="Unassembled WGS sequence"/>
</dbReference>
<dbReference type="InterPro" id="IPR027417">
    <property type="entry name" value="P-loop_NTPase"/>
</dbReference>
<dbReference type="InterPro" id="IPR050166">
    <property type="entry name" value="ABC_transporter_ATP-bind"/>
</dbReference>